<feature type="domain" description="Flagellar hook-associated protein FlgK helical" evidence="9">
    <location>
        <begin position="88"/>
        <end position="306"/>
    </location>
</feature>
<dbReference type="InterPro" id="IPR002371">
    <property type="entry name" value="FlgK"/>
</dbReference>
<dbReference type="InterPro" id="IPR053927">
    <property type="entry name" value="FlgK_helical"/>
</dbReference>
<accession>A0A2G8RHQ4</accession>
<evidence type="ECO:0000256" key="3">
    <source>
        <dbReference type="ARBA" id="ARBA00009677"/>
    </source>
</evidence>
<dbReference type="PANTHER" id="PTHR30033:SF1">
    <property type="entry name" value="FLAGELLAR HOOK-ASSOCIATED PROTEIN 1"/>
    <property type="match status" value="1"/>
</dbReference>
<evidence type="ECO:0000256" key="4">
    <source>
        <dbReference type="ARBA" id="ARBA00016244"/>
    </source>
</evidence>
<name>A0A2G8RHQ4_9RHOB</name>
<evidence type="ECO:0000256" key="6">
    <source>
        <dbReference type="ARBA" id="ARBA00023143"/>
    </source>
</evidence>
<evidence type="ECO:0000313" key="10">
    <source>
        <dbReference type="EMBL" id="PIL21095.1"/>
    </source>
</evidence>
<evidence type="ECO:0000256" key="1">
    <source>
        <dbReference type="ARBA" id="ARBA00004117"/>
    </source>
</evidence>
<evidence type="ECO:0000256" key="2">
    <source>
        <dbReference type="ARBA" id="ARBA00004613"/>
    </source>
</evidence>
<feature type="domain" description="Flagellar basal body rod protein N-terminal" evidence="7">
    <location>
        <begin position="8"/>
        <end position="36"/>
    </location>
</feature>
<dbReference type="RefSeq" id="WP_099910081.1">
    <property type="nucleotide sequence ID" value="NZ_AWWI01000047.1"/>
</dbReference>
<protein>
    <recommendedName>
        <fullName evidence="4">Flagellar hook-associated protein 1</fullName>
    </recommendedName>
</protein>
<comment type="similarity">
    <text evidence="3">Belongs to the flagella basal body rod proteins family.</text>
</comment>
<dbReference type="Pfam" id="PF22638">
    <property type="entry name" value="FlgK_D1"/>
    <property type="match status" value="1"/>
</dbReference>
<dbReference type="GO" id="GO:0009424">
    <property type="term" value="C:bacterial-type flagellum hook"/>
    <property type="evidence" value="ECO:0007669"/>
    <property type="project" value="InterPro"/>
</dbReference>
<dbReference type="GO" id="GO:0005576">
    <property type="term" value="C:extracellular region"/>
    <property type="evidence" value="ECO:0007669"/>
    <property type="project" value="UniProtKB-SubCell"/>
</dbReference>
<keyword evidence="6" id="KW-0975">Bacterial flagellum</keyword>
<dbReference type="Proteomes" id="UP000231259">
    <property type="component" value="Unassembled WGS sequence"/>
</dbReference>
<dbReference type="GO" id="GO:0009425">
    <property type="term" value="C:bacterial-type flagellum basal body"/>
    <property type="evidence" value="ECO:0007669"/>
    <property type="project" value="UniProtKB-SubCell"/>
</dbReference>
<dbReference type="PANTHER" id="PTHR30033">
    <property type="entry name" value="FLAGELLAR HOOK-ASSOCIATED PROTEIN 1"/>
    <property type="match status" value="1"/>
</dbReference>
<dbReference type="AlphaFoldDB" id="A0A2G8RHQ4"/>
<proteinExistence type="inferred from homology"/>
<evidence type="ECO:0000259" key="7">
    <source>
        <dbReference type="Pfam" id="PF00460"/>
    </source>
</evidence>
<dbReference type="GO" id="GO:0005198">
    <property type="term" value="F:structural molecule activity"/>
    <property type="evidence" value="ECO:0007669"/>
    <property type="project" value="InterPro"/>
</dbReference>
<evidence type="ECO:0000313" key="11">
    <source>
        <dbReference type="Proteomes" id="UP000231259"/>
    </source>
</evidence>
<sequence length="479" mass="50399">MSLSGALSNALSGLTANARSASIVSSNISNALTPGYARRALETSSSAMGGVQIDGITRFVNPVILSDRRLSDAETGRGQELQSFAKRMELMVGGTTESGSLSGRMSALENALITAASNPSSTQRLDTVSRAADDLAKTFNSLSEGIQTARQDADRAIGFQVESLNQNLAQIETLNIRIKKAELLGRDASSLMDERQKAIDVVAKAVPVRSIQRDDGQIALFTMAGQALVDGPAVKIEYSSTTIIMPHMTQASGLLSGLKIDGKALDTSEKGPLSGGTLGAQFQIRDQEAVAFQAQLDGIARDVIERLGAGGADSTIAVGAKGIYLDEGFPFTAADEIGISGRINLNPAVSVNGGETWRLRDGLYAATTGEVGDASLLNTIYQTLNTAKLPTSANLAPTARSVSGLVSEWASGVGAFRVRSDSQLSYAQAQNVALSELELAEGVDSDQELQFLMLLEQSYQANAKVMTTVDQMLQSILNI</sequence>
<organism evidence="10 11">
    <name type="scientific">Puniceibacterium antarcticum</name>
    <dbReference type="NCBI Taxonomy" id="1206336"/>
    <lineage>
        <taxon>Bacteria</taxon>
        <taxon>Pseudomonadati</taxon>
        <taxon>Pseudomonadota</taxon>
        <taxon>Alphaproteobacteria</taxon>
        <taxon>Rhodobacterales</taxon>
        <taxon>Paracoccaceae</taxon>
        <taxon>Puniceibacterium</taxon>
    </lineage>
</organism>
<dbReference type="Pfam" id="PF00460">
    <property type="entry name" value="Flg_bb_rod"/>
    <property type="match status" value="1"/>
</dbReference>
<comment type="subcellular location">
    <subcellularLocation>
        <location evidence="1">Bacterial flagellum basal body</location>
    </subcellularLocation>
    <subcellularLocation>
        <location evidence="2">Secreted</location>
    </subcellularLocation>
</comment>
<dbReference type="NCBIfam" id="TIGR02492">
    <property type="entry name" value="flgK_ends"/>
    <property type="match status" value="1"/>
</dbReference>
<reference evidence="10 11" key="1">
    <citation type="submission" date="2013-09" db="EMBL/GenBank/DDBJ databases">
        <title>Genome sequencing of Phaeobacter antarcticus sp. nov. SM1211.</title>
        <authorList>
            <person name="Zhang X.-Y."/>
            <person name="Liu C."/>
            <person name="Chen X.-L."/>
            <person name="Xie B.-B."/>
            <person name="Qin Q.-L."/>
            <person name="Rong J.-C."/>
            <person name="Zhang Y.-Z."/>
        </authorList>
    </citation>
    <scope>NUCLEOTIDE SEQUENCE [LARGE SCALE GENOMIC DNA]</scope>
    <source>
        <strain evidence="10 11">SM1211</strain>
    </source>
</reference>
<evidence type="ECO:0000259" key="9">
    <source>
        <dbReference type="Pfam" id="PF22638"/>
    </source>
</evidence>
<keyword evidence="5" id="KW-0964">Secreted</keyword>
<evidence type="ECO:0000256" key="5">
    <source>
        <dbReference type="ARBA" id="ARBA00022525"/>
    </source>
</evidence>
<evidence type="ECO:0000259" key="8">
    <source>
        <dbReference type="Pfam" id="PF06429"/>
    </source>
</evidence>
<dbReference type="InterPro" id="IPR001444">
    <property type="entry name" value="Flag_bb_rod_N"/>
</dbReference>
<dbReference type="SUPFAM" id="SSF64518">
    <property type="entry name" value="Phase 1 flagellin"/>
    <property type="match status" value="1"/>
</dbReference>
<keyword evidence="11" id="KW-1185">Reference proteome</keyword>
<gene>
    <name evidence="10" type="ORF">P775_05995</name>
</gene>
<comment type="caution">
    <text evidence="10">The sequence shown here is derived from an EMBL/GenBank/DDBJ whole genome shotgun (WGS) entry which is preliminary data.</text>
</comment>
<dbReference type="OrthoDB" id="7181295at2"/>
<dbReference type="EMBL" id="AWWI01000047">
    <property type="protein sequence ID" value="PIL21095.1"/>
    <property type="molecule type" value="Genomic_DNA"/>
</dbReference>
<dbReference type="Pfam" id="PF06429">
    <property type="entry name" value="Flg_bbr_C"/>
    <property type="match status" value="1"/>
</dbReference>
<dbReference type="GO" id="GO:0044780">
    <property type="term" value="P:bacterial-type flagellum assembly"/>
    <property type="evidence" value="ECO:0007669"/>
    <property type="project" value="InterPro"/>
</dbReference>
<feature type="domain" description="Flagellar basal-body/hook protein C-terminal" evidence="8">
    <location>
        <begin position="442"/>
        <end position="479"/>
    </location>
</feature>
<dbReference type="InterPro" id="IPR010930">
    <property type="entry name" value="Flg_bb/hook_C_dom"/>
</dbReference>